<feature type="region of interest" description="Disordered" evidence="1">
    <location>
        <begin position="322"/>
        <end position="399"/>
    </location>
</feature>
<dbReference type="Pfam" id="PF02120">
    <property type="entry name" value="Flg_hook"/>
    <property type="match status" value="1"/>
</dbReference>
<dbReference type="CDD" id="cd17470">
    <property type="entry name" value="T3SS_Flik_C"/>
    <property type="match status" value="1"/>
</dbReference>
<dbReference type="AlphaFoldDB" id="A0A2R8AVN0"/>
<feature type="region of interest" description="Disordered" evidence="1">
    <location>
        <begin position="428"/>
        <end position="452"/>
    </location>
</feature>
<feature type="region of interest" description="Disordered" evidence="1">
    <location>
        <begin position="226"/>
        <end position="301"/>
    </location>
</feature>
<dbReference type="PANTHER" id="PTHR37533:SF2">
    <property type="entry name" value="FLAGELLAR HOOK-LENGTH CONTROL PROTEIN"/>
    <property type="match status" value="1"/>
</dbReference>
<evidence type="ECO:0000259" key="2">
    <source>
        <dbReference type="Pfam" id="PF02120"/>
    </source>
</evidence>
<name>A0A2R8AVN0_9RHOB</name>
<feature type="compositionally biased region" description="Low complexity" evidence="1">
    <location>
        <begin position="441"/>
        <end position="452"/>
    </location>
</feature>
<reference evidence="4" key="1">
    <citation type="submission" date="2018-03" db="EMBL/GenBank/DDBJ databases">
        <authorList>
            <person name="Rodrigo-Torres L."/>
            <person name="Arahal R. D."/>
            <person name="Lucena T."/>
        </authorList>
    </citation>
    <scope>NUCLEOTIDE SEQUENCE [LARGE SCALE GENOMIC DNA]</scope>
    <source>
        <strain evidence="4">CECT 8871</strain>
    </source>
</reference>
<dbReference type="RefSeq" id="WP_108885963.1">
    <property type="nucleotide sequence ID" value="NZ_OMOJ01000003.1"/>
</dbReference>
<evidence type="ECO:0000313" key="4">
    <source>
        <dbReference type="Proteomes" id="UP000244904"/>
    </source>
</evidence>
<evidence type="ECO:0000313" key="3">
    <source>
        <dbReference type="EMBL" id="SPF80085.1"/>
    </source>
</evidence>
<feature type="compositionally biased region" description="Low complexity" evidence="1">
    <location>
        <begin position="457"/>
        <end position="473"/>
    </location>
</feature>
<dbReference type="OrthoDB" id="7877113at2"/>
<sequence length="609" mass="61019">MTNALSLDLPKPGQTAKPEGNPLMAGAALQVQTAEGAPKGKPLPANFADVMMALPQGMTSGSALGVATGTGEAATADAPTLDPALAIALPGDQAASADDTTRQLAAMGLPTAGIVEPKAPVEGAVVAAPVVTESKAPLPASARHPKLTPVIQTASKPNGEAVKTAVQAVAPEAVAPEEVKPDSAEIIPVAAPVVADTPAQKNEEVTIGAPALKGAADAVAAPVKAATQDAAPKGETTASPQIKPEQAAANTSTAPAAKPVSHAPEQANADTAPVADSLDTPNAAPDQPKTTQKAAEAAMQVQAAPQAQAQAKAVQQADQPAAVAAQADAAKPAGDGAKPRGTQRRGESTVTTANLEAPKATNAAPQATQTAARAAAPAPDSTVLAEAPASDTPQTYDAASPRVIASKPSDAMGVAQDDLTPELIVRADPETPAKAGTLPETASASSPVASPSVTAVAGNNAAPAQSSAAPSLPMTESSWPETLVEQIEAMSFGEGDQVEIVLSPERLGKLRIQMELRDGAATVQIITDNPEAARLFNDQQGRLSEMLQKAGLDLAGHQAGTGSGQRGERGDGTQDRGPLGNRMAADDAATEQPTQPRRPRTSNRIDVVA</sequence>
<organism evidence="3 4">
    <name type="scientific">Pseudoprimorskyibacter insulae</name>
    <dbReference type="NCBI Taxonomy" id="1695997"/>
    <lineage>
        <taxon>Bacteria</taxon>
        <taxon>Pseudomonadati</taxon>
        <taxon>Pseudomonadota</taxon>
        <taxon>Alphaproteobacteria</taxon>
        <taxon>Rhodobacterales</taxon>
        <taxon>Paracoccaceae</taxon>
        <taxon>Pseudoprimorskyibacter</taxon>
    </lineage>
</organism>
<feature type="region of interest" description="Disordered" evidence="1">
    <location>
        <begin position="1"/>
        <end position="22"/>
    </location>
</feature>
<feature type="compositionally biased region" description="Low complexity" evidence="1">
    <location>
        <begin position="357"/>
        <end position="379"/>
    </location>
</feature>
<keyword evidence="4" id="KW-1185">Reference proteome</keyword>
<proteinExistence type="predicted"/>
<feature type="compositionally biased region" description="Low complexity" evidence="1">
    <location>
        <begin position="247"/>
        <end position="257"/>
    </location>
</feature>
<dbReference type="InterPro" id="IPR052563">
    <property type="entry name" value="FliK"/>
</dbReference>
<dbReference type="EMBL" id="OMOJ01000003">
    <property type="protein sequence ID" value="SPF80085.1"/>
    <property type="molecule type" value="Genomic_DNA"/>
</dbReference>
<feature type="domain" description="Flagellar hook-length control protein-like C-terminal" evidence="2">
    <location>
        <begin position="489"/>
        <end position="566"/>
    </location>
</feature>
<feature type="compositionally biased region" description="Low complexity" evidence="1">
    <location>
        <begin position="292"/>
        <end position="301"/>
    </location>
</feature>
<dbReference type="Gene3D" id="3.30.750.140">
    <property type="match status" value="1"/>
</dbReference>
<dbReference type="InterPro" id="IPR038610">
    <property type="entry name" value="FliK-like_C_sf"/>
</dbReference>
<protein>
    <recommendedName>
        <fullName evidence="2">Flagellar hook-length control protein-like C-terminal domain-containing protein</fullName>
    </recommendedName>
</protein>
<feature type="region of interest" description="Disordered" evidence="1">
    <location>
        <begin position="457"/>
        <end position="476"/>
    </location>
</feature>
<feature type="compositionally biased region" description="Low complexity" evidence="1">
    <location>
        <begin position="322"/>
        <end position="336"/>
    </location>
</feature>
<dbReference type="Proteomes" id="UP000244904">
    <property type="component" value="Unassembled WGS sequence"/>
</dbReference>
<evidence type="ECO:0000256" key="1">
    <source>
        <dbReference type="SAM" id="MobiDB-lite"/>
    </source>
</evidence>
<accession>A0A2R8AVN0</accession>
<feature type="region of interest" description="Disordered" evidence="1">
    <location>
        <begin position="555"/>
        <end position="609"/>
    </location>
</feature>
<dbReference type="PANTHER" id="PTHR37533">
    <property type="entry name" value="FLAGELLAR HOOK-LENGTH CONTROL PROTEIN"/>
    <property type="match status" value="1"/>
</dbReference>
<dbReference type="InterPro" id="IPR021136">
    <property type="entry name" value="Flagellar_hook_control-like_C"/>
</dbReference>
<gene>
    <name evidence="3" type="ORF">PRI8871_01887</name>
</gene>